<reference evidence="2 3" key="1">
    <citation type="submission" date="2015-12" db="EMBL/GenBank/DDBJ databases">
        <title>Haloprofundus marisrubri gen. nov., sp. nov., an extremely halophilic archaeon isolated from the Discovery deep brine-seawater interface in the Red Sea.</title>
        <authorList>
            <person name="Zhang G."/>
            <person name="Stingl U."/>
            <person name="Rashid M."/>
        </authorList>
    </citation>
    <scope>NUCLEOTIDE SEQUENCE [LARGE SCALE GENOMIC DNA]</scope>
    <source>
        <strain evidence="2 3">SB9</strain>
    </source>
</reference>
<keyword evidence="3" id="KW-1185">Reference proteome</keyword>
<dbReference type="Gene3D" id="3.40.50.2300">
    <property type="match status" value="1"/>
</dbReference>
<evidence type="ECO:0000313" key="3">
    <source>
        <dbReference type="Proteomes" id="UP000054387"/>
    </source>
</evidence>
<dbReference type="InterPro" id="IPR011006">
    <property type="entry name" value="CheY-like_superfamily"/>
</dbReference>
<dbReference type="Proteomes" id="UP000054387">
    <property type="component" value="Unassembled WGS sequence"/>
</dbReference>
<gene>
    <name evidence="2" type="ORF">AUR64_02730</name>
</gene>
<accession>A0A0W1R3L7</accession>
<dbReference type="EMBL" id="LOPU01000040">
    <property type="protein sequence ID" value="KTG07770.1"/>
    <property type="molecule type" value="Genomic_DNA"/>
</dbReference>
<feature type="region of interest" description="Disordered" evidence="1">
    <location>
        <begin position="1"/>
        <end position="33"/>
    </location>
</feature>
<name>A0A0W1R3L7_9EURY</name>
<evidence type="ECO:0000313" key="2">
    <source>
        <dbReference type="EMBL" id="KTG07770.1"/>
    </source>
</evidence>
<dbReference type="STRING" id="1514971.AUR64_02730"/>
<feature type="compositionally biased region" description="Polar residues" evidence="1">
    <location>
        <begin position="1"/>
        <end position="18"/>
    </location>
</feature>
<dbReference type="SUPFAM" id="SSF52172">
    <property type="entry name" value="CheY-like"/>
    <property type="match status" value="1"/>
</dbReference>
<evidence type="ECO:0000256" key="1">
    <source>
        <dbReference type="SAM" id="MobiDB-lite"/>
    </source>
</evidence>
<dbReference type="AlphaFoldDB" id="A0A0W1R3L7"/>
<comment type="caution">
    <text evidence="2">The sequence shown here is derived from an EMBL/GenBank/DDBJ whole genome shotgun (WGS) entry which is preliminary data.</text>
</comment>
<sequence>MSDSGKSADAVSSPSERIQSGGSERREPPSSSSRLCLLGTNARNLELSAAFFENCGYEVSSEAIRQNGSDLSVDVSASLVLVDADVFSDSLREVYRRFCEEDVPVVLLLGTVTPNARECAARDGVTDIHEKPLRKRELRSLVDSQVNGVPT</sequence>
<organism evidence="2 3">
    <name type="scientific">Haloprofundus marisrubri</name>
    <dbReference type="NCBI Taxonomy" id="1514971"/>
    <lineage>
        <taxon>Archaea</taxon>
        <taxon>Methanobacteriati</taxon>
        <taxon>Methanobacteriota</taxon>
        <taxon>Stenosarchaea group</taxon>
        <taxon>Halobacteria</taxon>
        <taxon>Halobacteriales</taxon>
        <taxon>Haloferacaceae</taxon>
        <taxon>Haloprofundus</taxon>
    </lineage>
</organism>
<evidence type="ECO:0008006" key="4">
    <source>
        <dbReference type="Google" id="ProtNLM"/>
    </source>
</evidence>
<protein>
    <recommendedName>
        <fullName evidence="4">Response regulatory domain-containing protein</fullName>
    </recommendedName>
</protein>
<proteinExistence type="predicted"/>